<reference evidence="1 2" key="1">
    <citation type="submission" date="2022-12" db="EMBL/GenBank/DDBJ databases">
        <title>Chromosome-level genome of Tegillarca granosa.</title>
        <authorList>
            <person name="Kim J."/>
        </authorList>
    </citation>
    <scope>NUCLEOTIDE SEQUENCE [LARGE SCALE GENOMIC DNA]</scope>
    <source>
        <strain evidence="1">Teg-2019</strain>
        <tissue evidence="1">Adductor muscle</tissue>
    </source>
</reference>
<dbReference type="EMBL" id="JARBDR010000657">
    <property type="protein sequence ID" value="KAJ8308140.1"/>
    <property type="molecule type" value="Genomic_DNA"/>
</dbReference>
<evidence type="ECO:0000313" key="1">
    <source>
        <dbReference type="EMBL" id="KAJ8308140.1"/>
    </source>
</evidence>
<proteinExistence type="predicted"/>
<organism evidence="1 2">
    <name type="scientific">Tegillarca granosa</name>
    <name type="common">Malaysian cockle</name>
    <name type="synonym">Anadara granosa</name>
    <dbReference type="NCBI Taxonomy" id="220873"/>
    <lineage>
        <taxon>Eukaryota</taxon>
        <taxon>Metazoa</taxon>
        <taxon>Spiralia</taxon>
        <taxon>Lophotrochozoa</taxon>
        <taxon>Mollusca</taxon>
        <taxon>Bivalvia</taxon>
        <taxon>Autobranchia</taxon>
        <taxon>Pteriomorphia</taxon>
        <taxon>Arcoida</taxon>
        <taxon>Arcoidea</taxon>
        <taxon>Arcidae</taxon>
        <taxon>Tegillarca</taxon>
    </lineage>
</organism>
<evidence type="ECO:0000313" key="2">
    <source>
        <dbReference type="Proteomes" id="UP001217089"/>
    </source>
</evidence>
<gene>
    <name evidence="1" type="ORF">KUTeg_013014</name>
</gene>
<sequence>MVGIAFGINTSKVKVYSCLVISQNKQPLAISWPYVKIMTWGFQFSYFSNVDENKAKIKGQSHDLHFDLCVLCYYKGYCCMKFTIFGMKFAIFDDI</sequence>
<protein>
    <submittedName>
        <fullName evidence="1">Uncharacterized protein</fullName>
    </submittedName>
</protein>
<comment type="caution">
    <text evidence="1">The sequence shown here is derived from an EMBL/GenBank/DDBJ whole genome shotgun (WGS) entry which is preliminary data.</text>
</comment>
<keyword evidence="2" id="KW-1185">Reference proteome</keyword>
<accession>A0ABQ9EWK8</accession>
<dbReference type="Proteomes" id="UP001217089">
    <property type="component" value="Unassembled WGS sequence"/>
</dbReference>
<name>A0ABQ9EWK8_TEGGR</name>